<keyword evidence="5" id="KW-1185">Reference proteome</keyword>
<evidence type="ECO:0000313" key="5">
    <source>
        <dbReference type="Proteomes" id="UP001176891"/>
    </source>
</evidence>
<dbReference type="Proteomes" id="UP001176891">
    <property type="component" value="Unassembled WGS sequence"/>
</dbReference>
<proteinExistence type="predicted"/>
<dbReference type="PANTHER" id="PTHR43818:SF11">
    <property type="entry name" value="BCDNA.GH03377"/>
    <property type="match status" value="1"/>
</dbReference>
<protein>
    <submittedName>
        <fullName evidence="4">Gfo/Idh/MocA family oxidoreductase</fullName>
    </submittedName>
</protein>
<accession>A0ABT8X1C0</accession>
<dbReference type="InterPro" id="IPR055170">
    <property type="entry name" value="GFO_IDH_MocA-like_dom"/>
</dbReference>
<dbReference type="Pfam" id="PF01408">
    <property type="entry name" value="GFO_IDH_MocA"/>
    <property type="match status" value="1"/>
</dbReference>
<dbReference type="SUPFAM" id="SSF55347">
    <property type="entry name" value="Glyceraldehyde-3-phosphate dehydrogenase-like, C-terminal domain"/>
    <property type="match status" value="1"/>
</dbReference>
<dbReference type="Pfam" id="PF22725">
    <property type="entry name" value="GFO_IDH_MocA_C3"/>
    <property type="match status" value="1"/>
</dbReference>
<evidence type="ECO:0000259" key="2">
    <source>
        <dbReference type="Pfam" id="PF01408"/>
    </source>
</evidence>
<dbReference type="PANTHER" id="PTHR43818">
    <property type="entry name" value="BCDNA.GH03377"/>
    <property type="match status" value="1"/>
</dbReference>
<evidence type="ECO:0000313" key="4">
    <source>
        <dbReference type="EMBL" id="MDO5987710.1"/>
    </source>
</evidence>
<gene>
    <name evidence="4" type="ORF">Q4Q39_09900</name>
</gene>
<dbReference type="RefSeq" id="WP_303282276.1">
    <property type="nucleotide sequence ID" value="NZ_BAABCZ010000011.1"/>
</dbReference>
<reference evidence="4" key="1">
    <citation type="submission" date="2023-07" db="EMBL/GenBank/DDBJ databases">
        <title>Two novel species in the genus Flavivirga.</title>
        <authorList>
            <person name="Kwon K."/>
        </authorList>
    </citation>
    <scope>NUCLEOTIDE SEQUENCE</scope>
    <source>
        <strain evidence="4">KACC 14157</strain>
    </source>
</reference>
<dbReference type="InterPro" id="IPR000683">
    <property type="entry name" value="Gfo/Idh/MocA-like_OxRdtase_N"/>
</dbReference>
<dbReference type="Gene3D" id="3.30.360.10">
    <property type="entry name" value="Dihydrodipicolinate Reductase, domain 2"/>
    <property type="match status" value="1"/>
</dbReference>
<feature type="domain" description="GFO/IDH/MocA-like oxidoreductase" evidence="3">
    <location>
        <begin position="144"/>
        <end position="267"/>
    </location>
</feature>
<organism evidence="4 5">
    <name type="scientific">Flavivirga amylovorans</name>
    <dbReference type="NCBI Taxonomy" id="870486"/>
    <lineage>
        <taxon>Bacteria</taxon>
        <taxon>Pseudomonadati</taxon>
        <taxon>Bacteroidota</taxon>
        <taxon>Flavobacteriia</taxon>
        <taxon>Flavobacteriales</taxon>
        <taxon>Flavobacteriaceae</taxon>
        <taxon>Flavivirga</taxon>
    </lineage>
</organism>
<feature type="domain" description="Gfo/Idh/MocA-like oxidoreductase N-terminal" evidence="2">
    <location>
        <begin position="16"/>
        <end position="135"/>
    </location>
</feature>
<comment type="caution">
    <text evidence="4">The sequence shown here is derived from an EMBL/GenBank/DDBJ whole genome shotgun (WGS) entry which is preliminary data.</text>
</comment>
<dbReference type="InterPro" id="IPR050463">
    <property type="entry name" value="Gfo/Idh/MocA_oxidrdct_glycsds"/>
</dbReference>
<evidence type="ECO:0000256" key="1">
    <source>
        <dbReference type="ARBA" id="ARBA00023002"/>
    </source>
</evidence>
<evidence type="ECO:0000259" key="3">
    <source>
        <dbReference type="Pfam" id="PF22725"/>
    </source>
</evidence>
<name>A0ABT8X1C0_9FLAO</name>
<dbReference type="SUPFAM" id="SSF51735">
    <property type="entry name" value="NAD(P)-binding Rossmann-fold domains"/>
    <property type="match status" value="1"/>
</dbReference>
<dbReference type="InterPro" id="IPR036291">
    <property type="entry name" value="NAD(P)-bd_dom_sf"/>
</dbReference>
<dbReference type="EMBL" id="JAUOEM010000003">
    <property type="protein sequence ID" value="MDO5987710.1"/>
    <property type="molecule type" value="Genomic_DNA"/>
</dbReference>
<dbReference type="Gene3D" id="3.40.50.720">
    <property type="entry name" value="NAD(P)-binding Rossmann-like Domain"/>
    <property type="match status" value="1"/>
</dbReference>
<sequence>MSAVEKPHSQESNKTIRWGIIGCGNVTEVKSGPAYNATEGFKLTAVMRRDLAKAKDYAQRHNIEKVYDNADDLINDVEIDAVYIATPPDSHKLYALKVANAGKVCCIEKPMSPSYKDSLEIYNAFEDKGLPLFIAYYRRSLPRFNQIKNWLENKYIGDVRHINWHLSKPASDLDKSKSYNWRTDSKIAPGGYFDDLASHGIDLFTYLLGNIKTAHGLSINQQNLYTSKDAVTACWIHENGITGAGNWNFGCNEHIDKVQIFGNKGSIQFSVFHDNPIILNSNTKHEELMIGHPKHIQIHHVEGMRDMLIKKNYIHPSSGASGLHTSWVMDKILGN</sequence>
<keyword evidence="1" id="KW-0560">Oxidoreductase</keyword>